<dbReference type="InterPro" id="IPR014445">
    <property type="entry name" value="Gln-dep_NAD_synthase"/>
</dbReference>
<dbReference type="SUPFAM" id="SSF52402">
    <property type="entry name" value="Adenine nucleotide alpha hydrolases-like"/>
    <property type="match status" value="1"/>
</dbReference>
<dbReference type="InterPro" id="IPR003010">
    <property type="entry name" value="C-N_Hydrolase"/>
</dbReference>
<dbReference type="UniPathway" id="UPA00253">
    <property type="reaction ID" value="UER00334"/>
</dbReference>
<dbReference type="GO" id="GO:0005737">
    <property type="term" value="C:cytoplasm"/>
    <property type="evidence" value="ECO:0007669"/>
    <property type="project" value="InterPro"/>
</dbReference>
<dbReference type="KEGG" id="hna:Hneap_1990"/>
<reference evidence="11 12" key="1">
    <citation type="submission" date="2009-10" db="EMBL/GenBank/DDBJ databases">
        <title>Complete sequence of Halothiobacillus neapolitanus c2.</title>
        <authorList>
            <consortium name="US DOE Joint Genome Institute"/>
            <person name="Lucas S."/>
            <person name="Copeland A."/>
            <person name="Lapidus A."/>
            <person name="Glavina del Rio T."/>
            <person name="Tice H."/>
            <person name="Bruce D."/>
            <person name="Goodwin L."/>
            <person name="Pitluck S."/>
            <person name="Davenport K."/>
            <person name="Brettin T."/>
            <person name="Detter J.C."/>
            <person name="Han C."/>
            <person name="Tapia R."/>
            <person name="Larimer F."/>
            <person name="Land M."/>
            <person name="Hauser L."/>
            <person name="Kyrpides N."/>
            <person name="Mikhailova N."/>
            <person name="Kerfeld C."/>
            <person name="Cannon G."/>
            <person name="Heinhort S."/>
        </authorList>
    </citation>
    <scope>NUCLEOTIDE SEQUENCE [LARGE SCALE GENOMIC DNA]</scope>
    <source>
        <strain evidence="12">ATCC 23641 / c2</strain>
    </source>
</reference>
<comment type="caution">
    <text evidence="7">Lacks conserved residue(s) required for the propagation of feature annotation.</text>
</comment>
<dbReference type="EC" id="6.3.5.1" evidence="7 8"/>
<dbReference type="eggNOG" id="COG0171">
    <property type="taxonomic scope" value="Bacteria"/>
</dbReference>
<feature type="active site" description="Nucleophile; for glutaminase activity" evidence="7">
    <location>
        <position position="166"/>
    </location>
</feature>
<dbReference type="Proteomes" id="UP000009102">
    <property type="component" value="Chromosome"/>
</dbReference>
<feature type="binding site" evidence="7">
    <location>
        <position position="416"/>
    </location>
    <ligand>
        <name>deamido-NAD(+)</name>
        <dbReference type="ChEBI" id="CHEBI:58437"/>
        <note>ligand shared between two neighboring subunits</note>
    </ligand>
</feature>
<dbReference type="InterPro" id="IPR036526">
    <property type="entry name" value="C-N_Hydrolase_sf"/>
</dbReference>
<dbReference type="EMBL" id="CP001801">
    <property type="protein sequence ID" value="ACX96812.1"/>
    <property type="molecule type" value="Genomic_DNA"/>
</dbReference>
<dbReference type="InterPro" id="IPR014729">
    <property type="entry name" value="Rossmann-like_a/b/a_fold"/>
</dbReference>
<feature type="binding site" evidence="7">
    <location>
        <position position="387"/>
    </location>
    <ligand>
        <name>deamido-NAD(+)</name>
        <dbReference type="ChEBI" id="CHEBI:58437"/>
        <note>ligand shared between two neighboring subunits</note>
    </ligand>
</feature>
<evidence type="ECO:0000256" key="5">
    <source>
        <dbReference type="ARBA" id="ARBA00022840"/>
    </source>
</evidence>
<comment type="similarity">
    <text evidence="9">Belongs to the NAD synthetase family.</text>
</comment>
<keyword evidence="4 7" id="KW-0547">Nucleotide-binding</keyword>
<dbReference type="PANTHER" id="PTHR23090:SF9">
    <property type="entry name" value="GLUTAMINE-DEPENDENT NAD(+) SYNTHETASE"/>
    <property type="match status" value="1"/>
</dbReference>
<dbReference type="HOGENOM" id="CLU_022313_2_0_6"/>
<protein>
    <recommendedName>
        <fullName evidence="7 8">Glutamine-dependent NAD(+) synthetase</fullName>
        <ecNumber evidence="7 8">6.3.5.1</ecNumber>
    </recommendedName>
    <alternativeName>
        <fullName evidence="7 8">NAD(+) synthase [glutamine-hydrolyzing]</fullName>
    </alternativeName>
</protein>
<name>D0KVI2_HALNC</name>
<feature type="binding site" evidence="7">
    <location>
        <position position="192"/>
    </location>
    <ligand>
        <name>L-glutamine</name>
        <dbReference type="ChEBI" id="CHEBI:58359"/>
    </ligand>
</feature>
<dbReference type="NCBIfam" id="NF010588">
    <property type="entry name" value="PRK13981.1"/>
    <property type="match status" value="1"/>
</dbReference>
<dbReference type="CDD" id="cd07570">
    <property type="entry name" value="GAT_Gln-NAD-synth"/>
    <property type="match status" value="1"/>
</dbReference>
<feature type="active site" description="Proton acceptor; for glutaminase activity" evidence="7">
    <location>
        <position position="53"/>
    </location>
</feature>
<sequence length="561" mass="61364">MTSANPTEAGAVRIALAQVSTQVGNCIANADRVIETIARARQELQARVVVFPELTLTGYPPEDLLLRHDFLAQCDAQIERIAAAAHDMAVIIGAPRRMNGDTHQPGDAPAALENAAIVIDRGQIVAHYAKRALPNYGVFDEKRYFKKGREACVVEIDGVPLGITICEDIWESRPAEEAAAAGAKVILTLNASPYHRHKTDERARVVSQRVRETGCPIIYVNLVGGQDELVFDGRSFVADHSQIVSKLPAFKESLGWVDVFPDGRITAHGESHHWPHGEEEVYSALTAGIRDYVRKNGFHGIVLGLSGGIDSALVLTLAVDALGAENVLAVRMPSRYTSPMSLTDAAEQCAHMGVAMETLSIEPVFNELKSSLSPLFAGLAEDATEENLQARTRGVLLMALSNKFGRMLLTTGNKSELAVGYATLYGDMAGGFAPIKDVPKMLVYALARWRNTHKTGEHPPIPTRVIEREPSAELRADQRDADSLPPYELLDRIITAFVEEDQSIEDMVAAGLDEAIVRRITRLILLNEYKRRQAPPGIRISRRAFGRDRRYPITSGFNPGA</sequence>
<dbReference type="SUPFAM" id="SSF56317">
    <property type="entry name" value="Carbon-nitrogen hydrolase"/>
    <property type="match status" value="1"/>
</dbReference>
<evidence type="ECO:0000256" key="7">
    <source>
        <dbReference type="HAMAP-Rule" id="MF_02090"/>
    </source>
</evidence>
<keyword evidence="3 7" id="KW-0436">Ligase</keyword>
<dbReference type="Gene3D" id="3.60.110.10">
    <property type="entry name" value="Carbon-nitrogen hydrolase"/>
    <property type="match status" value="1"/>
</dbReference>
<dbReference type="GO" id="GO:0005524">
    <property type="term" value="F:ATP binding"/>
    <property type="evidence" value="ECO:0007669"/>
    <property type="project" value="UniProtKB-UniRule"/>
</dbReference>
<dbReference type="PROSITE" id="PS50263">
    <property type="entry name" value="CN_HYDROLASE"/>
    <property type="match status" value="1"/>
</dbReference>
<organism evidence="11 12">
    <name type="scientific">Halothiobacillus neapolitanus (strain ATCC 23641 / DSM 15147 / CIP 104769 / NCIMB 8539 / c2)</name>
    <name type="common">Thiobacillus neapolitanus</name>
    <dbReference type="NCBI Taxonomy" id="555778"/>
    <lineage>
        <taxon>Bacteria</taxon>
        <taxon>Pseudomonadati</taxon>
        <taxon>Pseudomonadota</taxon>
        <taxon>Gammaproteobacteria</taxon>
        <taxon>Chromatiales</taxon>
        <taxon>Halothiobacillaceae</taxon>
        <taxon>Halothiobacillus</taxon>
    </lineage>
</organism>
<dbReference type="GO" id="GO:0003952">
    <property type="term" value="F:NAD+ synthase (glutamine-hydrolyzing) activity"/>
    <property type="evidence" value="ECO:0007669"/>
    <property type="project" value="UniProtKB-UniRule"/>
</dbReference>
<dbReference type="OrthoDB" id="9760188at2"/>
<dbReference type="PANTHER" id="PTHR23090">
    <property type="entry name" value="NH 3 /GLUTAMINE-DEPENDENT NAD + SYNTHETASE"/>
    <property type="match status" value="1"/>
</dbReference>
<dbReference type="Pfam" id="PF02540">
    <property type="entry name" value="NAD_synthase"/>
    <property type="match status" value="1"/>
</dbReference>
<keyword evidence="5 7" id="KW-0067">ATP-binding</keyword>
<evidence type="ECO:0000259" key="10">
    <source>
        <dbReference type="PROSITE" id="PS50263"/>
    </source>
</evidence>
<dbReference type="STRING" id="555778.Hneap_1990"/>
<comment type="similarity">
    <text evidence="2 7 8">In the C-terminal section; belongs to the NAD synthetase family.</text>
</comment>
<dbReference type="PIRSF" id="PIRSF006630">
    <property type="entry name" value="NADS_GAT"/>
    <property type="match status" value="1"/>
</dbReference>
<feature type="active site" description="For glutaminase activity" evidence="7">
    <location>
        <position position="130"/>
    </location>
</feature>
<dbReference type="GO" id="GO:0009435">
    <property type="term" value="P:NAD+ biosynthetic process"/>
    <property type="evidence" value="ECO:0007669"/>
    <property type="project" value="UniProtKB-UniRule"/>
</dbReference>
<keyword evidence="6 7" id="KW-0520">NAD</keyword>
<comment type="function">
    <text evidence="7">Catalyzes the ATP-dependent amidation of deamido-NAD to form NAD. Uses L-glutamine as a nitrogen source.</text>
</comment>
<dbReference type="FunFam" id="3.40.50.620:FF:000106">
    <property type="entry name" value="Glutamine-dependent NAD(+) synthetase"/>
    <property type="match status" value="1"/>
</dbReference>
<dbReference type="AlphaFoldDB" id="D0KVI2"/>
<feature type="binding site" evidence="7">
    <location>
        <position position="198"/>
    </location>
    <ligand>
        <name>L-glutamine</name>
        <dbReference type="ChEBI" id="CHEBI:58359"/>
    </ligand>
</feature>
<feature type="binding site" evidence="7">
    <location>
        <position position="530"/>
    </location>
    <ligand>
        <name>deamido-NAD(+)</name>
        <dbReference type="ChEBI" id="CHEBI:58437"/>
        <note>ligand shared between two neighboring subunits</note>
    </ligand>
</feature>
<feature type="domain" description="CN hydrolase" evidence="10">
    <location>
        <begin position="12"/>
        <end position="261"/>
    </location>
</feature>
<proteinExistence type="inferred from homology"/>
<comment type="catalytic activity">
    <reaction evidence="7 8">
        <text>deamido-NAD(+) + L-glutamine + ATP + H2O = L-glutamate + AMP + diphosphate + NAD(+) + H(+)</text>
        <dbReference type="Rhea" id="RHEA:24384"/>
        <dbReference type="ChEBI" id="CHEBI:15377"/>
        <dbReference type="ChEBI" id="CHEBI:15378"/>
        <dbReference type="ChEBI" id="CHEBI:29985"/>
        <dbReference type="ChEBI" id="CHEBI:30616"/>
        <dbReference type="ChEBI" id="CHEBI:33019"/>
        <dbReference type="ChEBI" id="CHEBI:57540"/>
        <dbReference type="ChEBI" id="CHEBI:58359"/>
        <dbReference type="ChEBI" id="CHEBI:58437"/>
        <dbReference type="ChEBI" id="CHEBI:456215"/>
        <dbReference type="EC" id="6.3.5.1"/>
    </reaction>
</comment>
<evidence type="ECO:0000256" key="3">
    <source>
        <dbReference type="ARBA" id="ARBA00022598"/>
    </source>
</evidence>
<dbReference type="HAMAP" id="MF_02090">
    <property type="entry name" value="NadE_glutamine_dep"/>
    <property type="match status" value="1"/>
</dbReference>
<evidence type="ECO:0000313" key="12">
    <source>
        <dbReference type="Proteomes" id="UP000009102"/>
    </source>
</evidence>
<comment type="pathway">
    <text evidence="1 7 8">Cofactor biosynthesis; NAD(+) biosynthesis; NAD(+) from deamido-NAD(+) (L-Gln route): step 1/1.</text>
</comment>
<evidence type="ECO:0000256" key="2">
    <source>
        <dbReference type="ARBA" id="ARBA00007145"/>
    </source>
</evidence>
<accession>D0KVI2</accession>
<dbReference type="InterPro" id="IPR022310">
    <property type="entry name" value="NAD/GMP_synthase"/>
</dbReference>
<dbReference type="NCBIfam" id="TIGR00552">
    <property type="entry name" value="nadE"/>
    <property type="match status" value="1"/>
</dbReference>
<dbReference type="RefSeq" id="WP_012824844.1">
    <property type="nucleotide sequence ID" value="NC_013422.1"/>
</dbReference>
<evidence type="ECO:0000256" key="4">
    <source>
        <dbReference type="ARBA" id="ARBA00022741"/>
    </source>
</evidence>
<evidence type="ECO:0000256" key="8">
    <source>
        <dbReference type="PIRNR" id="PIRNR006630"/>
    </source>
</evidence>
<dbReference type="CDD" id="cd00553">
    <property type="entry name" value="NAD_synthase"/>
    <property type="match status" value="1"/>
</dbReference>
<evidence type="ECO:0000256" key="1">
    <source>
        <dbReference type="ARBA" id="ARBA00005188"/>
    </source>
</evidence>
<dbReference type="eggNOG" id="COG0388">
    <property type="taxonomic scope" value="Bacteria"/>
</dbReference>
<evidence type="ECO:0000313" key="11">
    <source>
        <dbReference type="EMBL" id="ACX96812.1"/>
    </source>
</evidence>
<feature type="binding site" evidence="7">
    <location>
        <position position="136"/>
    </location>
    <ligand>
        <name>L-glutamine</name>
        <dbReference type="ChEBI" id="CHEBI:58359"/>
    </ligand>
</feature>
<dbReference type="GO" id="GO:0004359">
    <property type="term" value="F:glutaminase activity"/>
    <property type="evidence" value="ECO:0007669"/>
    <property type="project" value="InterPro"/>
</dbReference>
<feature type="binding site" evidence="7">
    <location>
        <begin position="304"/>
        <end position="311"/>
    </location>
    <ligand>
        <name>ATP</name>
        <dbReference type="ChEBI" id="CHEBI:30616"/>
    </ligand>
</feature>
<feature type="binding site" evidence="7">
    <location>
        <position position="411"/>
    </location>
    <ligand>
        <name>ATP</name>
        <dbReference type="ChEBI" id="CHEBI:30616"/>
    </ligand>
</feature>
<gene>
    <name evidence="7" type="primary">nadE</name>
    <name evidence="11" type="ordered locus">Hneap_1990</name>
</gene>
<dbReference type="Pfam" id="PF00795">
    <property type="entry name" value="CN_hydrolase"/>
    <property type="match status" value="1"/>
</dbReference>
<keyword evidence="12" id="KW-1185">Reference proteome</keyword>
<dbReference type="Gene3D" id="3.40.50.620">
    <property type="entry name" value="HUPs"/>
    <property type="match status" value="1"/>
</dbReference>
<dbReference type="GO" id="GO:0008795">
    <property type="term" value="F:NAD+ synthase activity"/>
    <property type="evidence" value="ECO:0007669"/>
    <property type="project" value="UniProtKB-UniRule"/>
</dbReference>
<evidence type="ECO:0000256" key="9">
    <source>
        <dbReference type="RuleBase" id="RU003811"/>
    </source>
</evidence>
<evidence type="ECO:0000256" key="6">
    <source>
        <dbReference type="ARBA" id="ARBA00023027"/>
    </source>
</evidence>
<dbReference type="InterPro" id="IPR003694">
    <property type="entry name" value="NAD_synthase"/>
</dbReference>